<comment type="similarity">
    <text evidence="1 4">Belongs to the PstS family.</text>
</comment>
<dbReference type="RefSeq" id="WP_308473972.1">
    <property type="nucleotide sequence ID" value="NZ_OY726394.1"/>
</dbReference>
<dbReference type="PIRSF" id="PIRSF002756">
    <property type="entry name" value="PstS"/>
    <property type="match status" value="1"/>
</dbReference>
<keyword evidence="8" id="KW-1185">Reference proteome</keyword>
<keyword evidence="5" id="KW-0732">Signal</keyword>
<feature type="signal peptide" evidence="5">
    <location>
        <begin position="1"/>
        <end position="22"/>
    </location>
</feature>
<dbReference type="SUPFAM" id="SSF53850">
    <property type="entry name" value="Periplasmic binding protein-like II"/>
    <property type="match status" value="1"/>
</dbReference>
<feature type="domain" description="PBP" evidence="6">
    <location>
        <begin position="43"/>
        <end position="336"/>
    </location>
</feature>
<dbReference type="InterPro" id="IPR005673">
    <property type="entry name" value="ABC_phos-bd_PstS"/>
</dbReference>
<evidence type="ECO:0000259" key="6">
    <source>
        <dbReference type="Pfam" id="PF12849"/>
    </source>
</evidence>
<dbReference type="Gene3D" id="3.40.190.10">
    <property type="entry name" value="Periplasmic binding protein-like II"/>
    <property type="match status" value="2"/>
</dbReference>
<reference evidence="7 8" key="1">
    <citation type="submission" date="2023-08" db="EMBL/GenBank/DDBJ databases">
        <authorList>
            <person name="Folkvardsen B D."/>
            <person name="Norman A."/>
        </authorList>
    </citation>
    <scope>NUCLEOTIDE SEQUENCE [LARGE SCALE GENOMIC DNA]</scope>
    <source>
        <strain evidence="7 8">Mu0083</strain>
    </source>
</reference>
<keyword evidence="3 4" id="KW-0592">Phosphate transport</keyword>
<evidence type="ECO:0000256" key="2">
    <source>
        <dbReference type="ARBA" id="ARBA00022448"/>
    </source>
</evidence>
<dbReference type="InterPro" id="IPR050962">
    <property type="entry name" value="Phosphate-bind_PstS"/>
</dbReference>
<proteinExistence type="inferred from homology"/>
<sequence>MKIKRFGVASCLLAGVLLTVVACGGGDSSKASGSGSVECGGKQKLTASGSTAQSHAIEQFAYAYIRACPDYTIDYRANGSGTGIAEFASGQTNIAGSDSPLDASTGEPQRVAARCGSTPWHLPTVFGPIAVTYNIAGLSELNLDGPALAKIFNGTITSWDDPALQALNPHVQLPAQPIQVVYRSDKSGTTDNFQKYLDVASDGAWGHGSGKVFNGGTGTGAAGNDGTSWLLRTTDGAITYNEWSYAVGRNLSMARIVTSAGPEPVAISVESVDKTIEGAKFSGSGNDLVVDTASFYKPTTPGAYPIVLVTYEIVCSKYPNATTAQAVKAFMNVAITDGQHDLDQFGYIPLPPSFTEKLKTAIDAIT</sequence>
<accession>A0ABM9LS47</accession>
<dbReference type="Pfam" id="PF12849">
    <property type="entry name" value="PBP_like_2"/>
    <property type="match status" value="1"/>
</dbReference>
<evidence type="ECO:0000256" key="3">
    <source>
        <dbReference type="ARBA" id="ARBA00022592"/>
    </source>
</evidence>
<evidence type="ECO:0000256" key="5">
    <source>
        <dbReference type="SAM" id="SignalP"/>
    </source>
</evidence>
<evidence type="ECO:0000313" key="8">
    <source>
        <dbReference type="Proteomes" id="UP001190336"/>
    </source>
</evidence>
<evidence type="ECO:0000256" key="1">
    <source>
        <dbReference type="ARBA" id="ARBA00008725"/>
    </source>
</evidence>
<evidence type="ECO:0000256" key="4">
    <source>
        <dbReference type="PIRNR" id="PIRNR002756"/>
    </source>
</evidence>
<dbReference type="InterPro" id="IPR024370">
    <property type="entry name" value="PBP_domain"/>
</dbReference>
<dbReference type="PANTHER" id="PTHR42996:SF1">
    <property type="entry name" value="PHOSPHATE-BINDING PROTEIN PSTS"/>
    <property type="match status" value="1"/>
</dbReference>
<feature type="chain" id="PRO_5047119257" description="Phosphate-binding protein" evidence="5">
    <location>
        <begin position="23"/>
        <end position="366"/>
    </location>
</feature>
<evidence type="ECO:0000313" key="7">
    <source>
        <dbReference type="EMBL" id="CAJ1503799.1"/>
    </source>
</evidence>
<dbReference type="PROSITE" id="PS51257">
    <property type="entry name" value="PROKAR_LIPOPROTEIN"/>
    <property type="match status" value="1"/>
</dbReference>
<dbReference type="Proteomes" id="UP001190336">
    <property type="component" value="Chromosome"/>
</dbReference>
<dbReference type="PANTHER" id="PTHR42996">
    <property type="entry name" value="PHOSPHATE-BINDING PROTEIN PSTS"/>
    <property type="match status" value="1"/>
</dbReference>
<dbReference type="EMBL" id="OY726394">
    <property type="protein sequence ID" value="CAJ1503799.1"/>
    <property type="molecule type" value="Genomic_DNA"/>
</dbReference>
<keyword evidence="2 4" id="KW-0813">Transport</keyword>
<name>A0ABM9LS47_9MYCO</name>
<gene>
    <name evidence="7" type="primary">pstS</name>
    <name evidence="7" type="ORF">MU0083_003275</name>
</gene>
<dbReference type="CDD" id="cd13565">
    <property type="entry name" value="PBP2_PstS"/>
    <property type="match status" value="1"/>
</dbReference>
<protein>
    <recommendedName>
        <fullName evidence="4">Phosphate-binding protein</fullName>
    </recommendedName>
</protein>
<dbReference type="NCBIfam" id="TIGR00975">
    <property type="entry name" value="3a0107s03"/>
    <property type="match status" value="1"/>
</dbReference>
<organism evidence="7 8">
    <name type="scientific">[Mycobacterium] kokjensenii</name>
    <dbReference type="NCBI Taxonomy" id="3064287"/>
    <lineage>
        <taxon>Bacteria</taxon>
        <taxon>Bacillati</taxon>
        <taxon>Actinomycetota</taxon>
        <taxon>Actinomycetes</taxon>
        <taxon>Mycobacteriales</taxon>
        <taxon>Mycobacteriaceae</taxon>
        <taxon>Mycolicibacter</taxon>
    </lineage>
</organism>